<sequence>MKGMLSHMEAMINEVQRVWSTTGGDSRRMNTQSHHDGADSGLSPAPNALNAGQSPNTKETSFPLPKVEVNDVSYGWESKQANDSALSLVGQGLNEHSSGVNRGIYNLQLGGSRDSTERPVDSVVVKSAFYGKKLKSPYQEFILFELGNTQDPLDGASMLFDVQQLKSATPRGEFRFYFDGNREELFRRCDLTPYKAIETVEFPADDLPSLYELAIVTLATSLQRDDYHLLDTKCYWFTSVIWEQVLEMYPEAKHEILLDGVRGNFGNLYSQTWDSCNMNTQGHHDDAQPEPLPVPNAPNATAHHFG</sequence>
<dbReference type="OrthoDB" id="3149356at2759"/>
<dbReference type="EMBL" id="JATN01000322">
    <property type="protein sequence ID" value="EUC53557.1"/>
    <property type="molecule type" value="Genomic_DNA"/>
</dbReference>
<feature type="compositionally biased region" description="Polar residues" evidence="1">
    <location>
        <begin position="50"/>
        <end position="60"/>
    </location>
</feature>
<proteinExistence type="predicted"/>
<feature type="non-terminal residue" evidence="2">
    <location>
        <position position="306"/>
    </location>
</feature>
<dbReference type="AlphaFoldDB" id="X8IV74"/>
<name>X8IV74_9AGAM</name>
<accession>X8IV74</accession>
<evidence type="ECO:0008006" key="4">
    <source>
        <dbReference type="Google" id="ProtNLM"/>
    </source>
</evidence>
<gene>
    <name evidence="2" type="ORF">RSOL_011240</name>
</gene>
<dbReference type="Proteomes" id="UP000030108">
    <property type="component" value="Unassembled WGS sequence"/>
</dbReference>
<evidence type="ECO:0000256" key="1">
    <source>
        <dbReference type="SAM" id="MobiDB-lite"/>
    </source>
</evidence>
<evidence type="ECO:0000313" key="2">
    <source>
        <dbReference type="EMBL" id="EUC53557.1"/>
    </source>
</evidence>
<comment type="caution">
    <text evidence="2">The sequence shown here is derived from an EMBL/GenBank/DDBJ whole genome shotgun (WGS) entry which is preliminary data.</text>
</comment>
<feature type="region of interest" description="Disordered" evidence="1">
    <location>
        <begin position="279"/>
        <end position="306"/>
    </location>
</feature>
<organism evidence="2 3">
    <name type="scientific">Rhizoctonia solani AG-3 Rhs1AP</name>
    <dbReference type="NCBI Taxonomy" id="1086054"/>
    <lineage>
        <taxon>Eukaryota</taxon>
        <taxon>Fungi</taxon>
        <taxon>Dikarya</taxon>
        <taxon>Basidiomycota</taxon>
        <taxon>Agaricomycotina</taxon>
        <taxon>Agaricomycetes</taxon>
        <taxon>Cantharellales</taxon>
        <taxon>Ceratobasidiaceae</taxon>
        <taxon>Rhizoctonia</taxon>
    </lineage>
</organism>
<reference evidence="3" key="1">
    <citation type="journal article" date="2014" name="Genome Announc.">
        <title>Draft genome sequence of the plant-pathogenic soil fungus Rhizoctonia solani anastomosis group 3 strain Rhs1AP.</title>
        <authorList>
            <person name="Cubeta M.A."/>
            <person name="Thomas E."/>
            <person name="Dean R.A."/>
            <person name="Jabaji S."/>
            <person name="Neate S.M."/>
            <person name="Tavantzis S."/>
            <person name="Toda T."/>
            <person name="Vilgalys R."/>
            <person name="Bharathan N."/>
            <person name="Fedorova-Abrams N."/>
            <person name="Pakala S.B."/>
            <person name="Pakala S.M."/>
            <person name="Zafar N."/>
            <person name="Joardar V."/>
            <person name="Losada L."/>
            <person name="Nierman W.C."/>
        </authorList>
    </citation>
    <scope>NUCLEOTIDE SEQUENCE [LARGE SCALE GENOMIC DNA]</scope>
    <source>
        <strain evidence="3">AG-3</strain>
    </source>
</reference>
<feature type="compositionally biased region" description="Basic and acidic residues" evidence="1">
    <location>
        <begin position="25"/>
        <end position="38"/>
    </location>
</feature>
<protein>
    <recommendedName>
        <fullName evidence="4">PPPDE domain-containing protein</fullName>
    </recommendedName>
</protein>
<feature type="region of interest" description="Disordered" evidence="1">
    <location>
        <begin position="22"/>
        <end position="64"/>
    </location>
</feature>
<evidence type="ECO:0000313" key="3">
    <source>
        <dbReference type="Proteomes" id="UP000030108"/>
    </source>
</evidence>